<dbReference type="Proteomes" id="UP000035680">
    <property type="component" value="Unassembled WGS sequence"/>
</dbReference>
<name>A0A0K0FR29_STRVS</name>
<evidence type="ECO:0000313" key="2">
    <source>
        <dbReference type="WBParaSite" id="SVE_1224500.1"/>
    </source>
</evidence>
<reference evidence="2" key="2">
    <citation type="submission" date="2015-08" db="UniProtKB">
        <authorList>
            <consortium name="WormBaseParasite"/>
        </authorList>
    </citation>
    <scope>IDENTIFICATION</scope>
</reference>
<sequence>MIFLYYIKKYIFLTSLIKVVISVFRRGEPRLSIVSVSSKGSVSSRDTEISSLSRGSSLNSLRSQRFQNQRGSIISHRRSFLSMSRQNSRRGSDFSTGSNVALRNQRYRKGSNWFSHLAKRFRSLKFRRRKYSING</sequence>
<organism evidence="1 2">
    <name type="scientific">Strongyloides venezuelensis</name>
    <name type="common">Threadworm</name>
    <dbReference type="NCBI Taxonomy" id="75913"/>
    <lineage>
        <taxon>Eukaryota</taxon>
        <taxon>Metazoa</taxon>
        <taxon>Ecdysozoa</taxon>
        <taxon>Nematoda</taxon>
        <taxon>Chromadorea</taxon>
        <taxon>Rhabditida</taxon>
        <taxon>Tylenchina</taxon>
        <taxon>Panagrolaimomorpha</taxon>
        <taxon>Strongyloidoidea</taxon>
        <taxon>Strongyloididae</taxon>
        <taxon>Strongyloides</taxon>
    </lineage>
</organism>
<dbReference type="AlphaFoldDB" id="A0A0K0FR29"/>
<accession>A0A0K0FR29</accession>
<keyword evidence="1" id="KW-1185">Reference proteome</keyword>
<protein>
    <submittedName>
        <fullName evidence="2">Secreted protein</fullName>
    </submittedName>
</protein>
<reference evidence="1" key="1">
    <citation type="submission" date="2014-07" db="EMBL/GenBank/DDBJ databases">
        <authorList>
            <person name="Martin A.A"/>
            <person name="De Silva N."/>
        </authorList>
    </citation>
    <scope>NUCLEOTIDE SEQUENCE</scope>
</reference>
<evidence type="ECO:0000313" key="1">
    <source>
        <dbReference type="Proteomes" id="UP000035680"/>
    </source>
</evidence>
<dbReference type="WBParaSite" id="SVE_1224500.1">
    <property type="protein sequence ID" value="SVE_1224500.1"/>
    <property type="gene ID" value="SVE_1224500"/>
</dbReference>
<proteinExistence type="predicted"/>